<dbReference type="Proteomes" id="UP000705983">
    <property type="component" value="Unassembled WGS sequence"/>
</dbReference>
<sequence length="153" mass="15772">MTSPIQMLSWFLLGALAAFLGMSVWIDSTVALIAIPSLSWTIPLVLALALLASAWQVRAMAKGATSSVTPLTAARIAILCQACSRAGMLLAGIGLGAWLAASDNHAIFLDQQAAHSLWMGLASAALGGAGRLGEWWCSIDDDEEEPPGAPAGA</sequence>
<name>A0ABS2TG48_9ACTO</name>
<keyword evidence="3" id="KW-1185">Reference proteome</keyword>
<dbReference type="EMBL" id="JAFFJS010000004">
    <property type="protein sequence ID" value="MBM9433624.1"/>
    <property type="molecule type" value="Genomic_DNA"/>
</dbReference>
<gene>
    <name evidence="2" type="ORF">JVW63_07930</name>
</gene>
<feature type="transmembrane region" description="Helical" evidence="1">
    <location>
        <begin position="7"/>
        <end position="26"/>
    </location>
</feature>
<evidence type="ECO:0000313" key="3">
    <source>
        <dbReference type="Proteomes" id="UP000705983"/>
    </source>
</evidence>
<protein>
    <submittedName>
        <fullName evidence="2">DUF3180 family protein</fullName>
    </submittedName>
</protein>
<accession>A0ABS2TG48</accession>
<reference evidence="3" key="1">
    <citation type="submission" date="2021-02" db="EMBL/GenBank/DDBJ databases">
        <title>Leucobacter sp. CX169.</title>
        <authorList>
            <person name="Cheng Y."/>
        </authorList>
    </citation>
    <scope>NUCLEOTIDE SEQUENCE [LARGE SCALE GENOMIC DNA]</scope>
    <source>
        <strain evidence="3">JY899</strain>
    </source>
</reference>
<dbReference type="RefSeq" id="WP_182171238.1">
    <property type="nucleotide sequence ID" value="NZ_CP059676.1"/>
</dbReference>
<proteinExistence type="predicted"/>
<organism evidence="2 3">
    <name type="scientific">Flaviflexus equikiangi</name>
    <dbReference type="NCBI Taxonomy" id="2758573"/>
    <lineage>
        <taxon>Bacteria</taxon>
        <taxon>Bacillati</taxon>
        <taxon>Actinomycetota</taxon>
        <taxon>Actinomycetes</taxon>
        <taxon>Actinomycetales</taxon>
        <taxon>Actinomycetaceae</taxon>
        <taxon>Flaviflexus</taxon>
    </lineage>
</organism>
<evidence type="ECO:0000256" key="1">
    <source>
        <dbReference type="SAM" id="Phobius"/>
    </source>
</evidence>
<dbReference type="Pfam" id="PF11377">
    <property type="entry name" value="DUF3180"/>
    <property type="match status" value="1"/>
</dbReference>
<evidence type="ECO:0000313" key="2">
    <source>
        <dbReference type="EMBL" id="MBM9433624.1"/>
    </source>
</evidence>
<comment type="caution">
    <text evidence="2">The sequence shown here is derived from an EMBL/GenBank/DDBJ whole genome shotgun (WGS) entry which is preliminary data.</text>
</comment>
<keyword evidence="1" id="KW-0472">Membrane</keyword>
<keyword evidence="1" id="KW-1133">Transmembrane helix</keyword>
<keyword evidence="1" id="KW-0812">Transmembrane</keyword>
<dbReference type="InterPro" id="IPR021517">
    <property type="entry name" value="DUF3180"/>
</dbReference>
<feature type="transmembrane region" description="Helical" evidence="1">
    <location>
        <begin position="32"/>
        <end position="55"/>
    </location>
</feature>